<dbReference type="GO" id="GO:0004715">
    <property type="term" value="F:non-membrane spanning protein tyrosine kinase activity"/>
    <property type="evidence" value="ECO:0007669"/>
    <property type="project" value="UniProtKB-EC"/>
</dbReference>
<dbReference type="CDD" id="cd09937">
    <property type="entry name" value="SH2_csk_like"/>
    <property type="match status" value="1"/>
</dbReference>
<feature type="domain" description="SH2" evidence="11">
    <location>
        <begin position="3"/>
        <end position="93"/>
    </location>
</feature>
<gene>
    <name evidence="13" type="ORF">EVEC_LOCUS3445</name>
</gene>
<dbReference type="InterPro" id="IPR035027">
    <property type="entry name" value="Csk-like_SH2"/>
</dbReference>
<dbReference type="InterPro" id="IPR017441">
    <property type="entry name" value="Protein_kinase_ATP_BS"/>
</dbReference>
<dbReference type="WBParaSite" id="EVEC_0000373701-mRNA-1">
    <property type="protein sequence ID" value="EVEC_0000373701-mRNA-1"/>
    <property type="gene ID" value="EVEC_0000373701"/>
</dbReference>
<dbReference type="PRINTS" id="PR00678">
    <property type="entry name" value="PI3KINASEP85"/>
</dbReference>
<comment type="similarity">
    <text evidence="10">Belongs to the protein kinase superfamily. Tyr protein kinase family.</text>
</comment>
<evidence type="ECO:0000256" key="8">
    <source>
        <dbReference type="PROSITE-ProRule" id="PRU00191"/>
    </source>
</evidence>
<dbReference type="FunFam" id="1.10.510.10:FF:000554">
    <property type="entry name" value="Predicted protein"/>
    <property type="match status" value="1"/>
</dbReference>
<feature type="domain" description="Protein kinase" evidence="12">
    <location>
        <begin position="126"/>
        <end position="382"/>
    </location>
</feature>
<accession>A0A0N4V1B3</accession>
<proteinExistence type="inferred from homology"/>
<dbReference type="Gene3D" id="3.30.200.20">
    <property type="entry name" value="Phosphorylase Kinase, domain 1"/>
    <property type="match status" value="1"/>
</dbReference>
<evidence type="ECO:0000256" key="10">
    <source>
        <dbReference type="RuleBase" id="RU362096"/>
    </source>
</evidence>
<comment type="catalytic activity">
    <reaction evidence="7 10">
        <text>L-tyrosyl-[protein] + ATP = O-phospho-L-tyrosyl-[protein] + ADP + H(+)</text>
        <dbReference type="Rhea" id="RHEA:10596"/>
        <dbReference type="Rhea" id="RHEA-COMP:10136"/>
        <dbReference type="Rhea" id="RHEA-COMP:20101"/>
        <dbReference type="ChEBI" id="CHEBI:15378"/>
        <dbReference type="ChEBI" id="CHEBI:30616"/>
        <dbReference type="ChEBI" id="CHEBI:46858"/>
        <dbReference type="ChEBI" id="CHEBI:61978"/>
        <dbReference type="ChEBI" id="CHEBI:456216"/>
        <dbReference type="EC" id="2.7.10.2"/>
    </reaction>
</comment>
<dbReference type="AlphaFoldDB" id="A0A0N4V1B3"/>
<reference evidence="13 14" key="2">
    <citation type="submission" date="2018-10" db="EMBL/GenBank/DDBJ databases">
        <authorList>
            <consortium name="Pathogen Informatics"/>
        </authorList>
    </citation>
    <scope>NUCLEOTIDE SEQUENCE [LARGE SCALE GENOMIC DNA]</scope>
</reference>
<evidence type="ECO:0000256" key="2">
    <source>
        <dbReference type="ARBA" id="ARBA00022741"/>
    </source>
</evidence>
<evidence type="ECO:0000256" key="3">
    <source>
        <dbReference type="ARBA" id="ARBA00022777"/>
    </source>
</evidence>
<protein>
    <recommendedName>
        <fullName evidence="10">Tyrosine-protein kinase</fullName>
        <ecNumber evidence="10">2.7.10.2</ecNumber>
    </recommendedName>
</protein>
<evidence type="ECO:0000256" key="7">
    <source>
        <dbReference type="ARBA" id="ARBA00051245"/>
    </source>
</evidence>
<dbReference type="InterPro" id="IPR050198">
    <property type="entry name" value="Non-receptor_tyrosine_kinases"/>
</dbReference>
<keyword evidence="2 9" id="KW-0547">Nucleotide-binding</keyword>
<dbReference type="PROSITE" id="PS50001">
    <property type="entry name" value="SH2"/>
    <property type="match status" value="1"/>
</dbReference>
<reference evidence="15" key="1">
    <citation type="submission" date="2017-02" db="UniProtKB">
        <authorList>
            <consortium name="WormBaseParasite"/>
        </authorList>
    </citation>
    <scope>IDENTIFICATION</scope>
</reference>
<dbReference type="InterPro" id="IPR000980">
    <property type="entry name" value="SH2"/>
</dbReference>
<keyword evidence="4 9" id="KW-0067">ATP-binding</keyword>
<dbReference type="InterPro" id="IPR036860">
    <property type="entry name" value="SH2_dom_sf"/>
</dbReference>
<evidence type="ECO:0000313" key="14">
    <source>
        <dbReference type="Proteomes" id="UP000274131"/>
    </source>
</evidence>
<dbReference type="Gene3D" id="1.10.510.10">
    <property type="entry name" value="Transferase(Phosphotransferase) domain 1"/>
    <property type="match status" value="1"/>
</dbReference>
<evidence type="ECO:0000313" key="13">
    <source>
        <dbReference type="EMBL" id="VDD88302.1"/>
    </source>
</evidence>
<dbReference type="Pfam" id="PF00017">
    <property type="entry name" value="SH2"/>
    <property type="match status" value="1"/>
</dbReference>
<evidence type="ECO:0000256" key="5">
    <source>
        <dbReference type="ARBA" id="ARBA00022999"/>
    </source>
</evidence>
<evidence type="ECO:0000256" key="4">
    <source>
        <dbReference type="ARBA" id="ARBA00022840"/>
    </source>
</evidence>
<dbReference type="InterPro" id="IPR000719">
    <property type="entry name" value="Prot_kinase_dom"/>
</dbReference>
<dbReference type="PRINTS" id="PR00109">
    <property type="entry name" value="TYRKINASE"/>
</dbReference>
<dbReference type="OrthoDB" id="346907at2759"/>
<dbReference type="SMART" id="SM00219">
    <property type="entry name" value="TyrKc"/>
    <property type="match status" value="1"/>
</dbReference>
<evidence type="ECO:0000256" key="1">
    <source>
        <dbReference type="ARBA" id="ARBA00022679"/>
    </source>
</evidence>
<dbReference type="SMART" id="SM00252">
    <property type="entry name" value="SH2"/>
    <property type="match status" value="1"/>
</dbReference>
<evidence type="ECO:0000256" key="9">
    <source>
        <dbReference type="PROSITE-ProRule" id="PRU10141"/>
    </source>
</evidence>
<dbReference type="PANTHER" id="PTHR24418">
    <property type="entry name" value="TYROSINE-PROTEIN KINASE"/>
    <property type="match status" value="1"/>
</dbReference>
<feature type="binding site" evidence="9">
    <location>
        <position position="153"/>
    </location>
    <ligand>
        <name>ATP</name>
        <dbReference type="ChEBI" id="CHEBI:30616"/>
    </ligand>
</feature>
<dbReference type="Pfam" id="PF07714">
    <property type="entry name" value="PK_Tyr_Ser-Thr"/>
    <property type="match status" value="1"/>
</dbReference>
<dbReference type="PROSITE" id="PS00107">
    <property type="entry name" value="PROTEIN_KINASE_ATP"/>
    <property type="match status" value="1"/>
</dbReference>
<keyword evidence="6 10" id="KW-0829">Tyrosine-protein kinase</keyword>
<evidence type="ECO:0000259" key="11">
    <source>
        <dbReference type="PROSITE" id="PS50001"/>
    </source>
</evidence>
<keyword evidence="3 10" id="KW-0418">Kinase</keyword>
<evidence type="ECO:0000313" key="15">
    <source>
        <dbReference type="WBParaSite" id="EVEC_0000373701-mRNA-1"/>
    </source>
</evidence>
<dbReference type="Gene3D" id="3.30.505.10">
    <property type="entry name" value="SH2 domain"/>
    <property type="match status" value="1"/>
</dbReference>
<dbReference type="PROSITE" id="PS00109">
    <property type="entry name" value="PROTEIN_KINASE_TYR"/>
    <property type="match status" value="1"/>
</dbReference>
<dbReference type="STRING" id="51028.A0A0N4V1B3"/>
<name>A0A0N4V1B3_ENTVE</name>
<organism evidence="15">
    <name type="scientific">Enterobius vermicularis</name>
    <name type="common">Human pinworm</name>
    <dbReference type="NCBI Taxonomy" id="51028"/>
    <lineage>
        <taxon>Eukaryota</taxon>
        <taxon>Metazoa</taxon>
        <taxon>Ecdysozoa</taxon>
        <taxon>Nematoda</taxon>
        <taxon>Chromadorea</taxon>
        <taxon>Rhabditida</taxon>
        <taxon>Spirurina</taxon>
        <taxon>Oxyuridomorpha</taxon>
        <taxon>Oxyuroidea</taxon>
        <taxon>Oxyuridae</taxon>
        <taxon>Enterobius</taxon>
    </lineage>
</organism>
<dbReference type="PROSITE" id="PS50011">
    <property type="entry name" value="PROTEIN_KINASE_DOM"/>
    <property type="match status" value="1"/>
</dbReference>
<keyword evidence="5 8" id="KW-0727">SH2 domain</keyword>
<evidence type="ECO:0000256" key="6">
    <source>
        <dbReference type="ARBA" id="ARBA00023137"/>
    </source>
</evidence>
<dbReference type="SUPFAM" id="SSF56112">
    <property type="entry name" value="Protein kinase-like (PK-like)"/>
    <property type="match status" value="1"/>
</dbReference>
<dbReference type="EMBL" id="UXUI01007596">
    <property type="protein sequence ID" value="VDD88302.1"/>
    <property type="molecule type" value="Genomic_DNA"/>
</dbReference>
<dbReference type="SUPFAM" id="SSF55550">
    <property type="entry name" value="SH2 domain"/>
    <property type="match status" value="1"/>
</dbReference>
<dbReference type="GO" id="GO:0005524">
    <property type="term" value="F:ATP binding"/>
    <property type="evidence" value="ECO:0007669"/>
    <property type="project" value="UniProtKB-UniRule"/>
</dbReference>
<dbReference type="InterPro" id="IPR011009">
    <property type="entry name" value="Kinase-like_dom_sf"/>
</dbReference>
<dbReference type="InterPro" id="IPR008266">
    <property type="entry name" value="Tyr_kinase_AS"/>
</dbReference>
<keyword evidence="14" id="KW-1185">Reference proteome</keyword>
<dbReference type="EC" id="2.7.10.2" evidence="10"/>
<dbReference type="InterPro" id="IPR020635">
    <property type="entry name" value="Tyr_kinase_cat_dom"/>
</dbReference>
<evidence type="ECO:0000259" key="12">
    <source>
        <dbReference type="PROSITE" id="PS50011"/>
    </source>
</evidence>
<keyword evidence="1 10" id="KW-0808">Transferase</keyword>
<dbReference type="InterPro" id="IPR001245">
    <property type="entry name" value="Ser-Thr/Tyr_kinase_cat_dom"/>
</dbReference>
<sequence>MPWFHGNITRERTEKLLSNRSDGTFLVRDSTNFPGDFTLCMAFKGKVEHYRIYHQSNGRLTCDHEENFENLTELVKHYKRDADGLCCRLATPIIEENYCIPRDNLSFEDRTRFFRQSSLVIRRSDIHLGDIIGHGEFGDVLSGNYDGRCVAVKVLKRSGMVQSLLDEAKFMIDLDHKNLVSLVGVVLDDASDVFMVTEYMANGNLVDFLRSRGRHQVERLQLTQFAMDICEGMRYLEARNVVHRDLAARNILLDNTLTAKISDFGLAKKANECHSLESTVGKFPIKWTAPEALRYSRFSTKSDMWSFGVLLWEIFSFGRVPYPRIPIQDVIRHIEKGYRMEPPEGCPTGITRLMNDAWTLEPDQRPSFSEALERLKHVHSSIISVTMGMSS</sequence>
<dbReference type="Proteomes" id="UP000274131">
    <property type="component" value="Unassembled WGS sequence"/>
</dbReference>
<dbReference type="PRINTS" id="PR00401">
    <property type="entry name" value="SH2DOMAIN"/>
</dbReference>